<evidence type="ECO:0000313" key="4">
    <source>
        <dbReference type="Proteomes" id="UP001596473"/>
    </source>
</evidence>
<dbReference type="EMBL" id="JBHTBQ010000033">
    <property type="protein sequence ID" value="MFC7421334.1"/>
    <property type="molecule type" value="Genomic_DNA"/>
</dbReference>
<keyword evidence="2" id="KW-0472">Membrane</keyword>
<proteinExistence type="predicted"/>
<protein>
    <recommendedName>
        <fullName evidence="5">DUF2489 domain-containing protein</fullName>
    </recommendedName>
</protein>
<comment type="caution">
    <text evidence="3">The sequence shown here is derived from an EMBL/GenBank/DDBJ whole genome shotgun (WGS) entry which is preliminary data.</text>
</comment>
<reference evidence="4" key="1">
    <citation type="journal article" date="2019" name="Int. J. Syst. Evol. Microbiol.">
        <title>The Global Catalogue of Microorganisms (GCM) 10K type strain sequencing project: providing services to taxonomists for standard genome sequencing and annotation.</title>
        <authorList>
            <consortium name="The Broad Institute Genomics Platform"/>
            <consortium name="The Broad Institute Genome Sequencing Center for Infectious Disease"/>
            <person name="Wu L."/>
            <person name="Ma J."/>
        </authorList>
    </citation>
    <scope>NUCLEOTIDE SEQUENCE [LARGE SCALE GENOMIC DNA]</scope>
    <source>
        <strain evidence="4">CCUG 62945</strain>
    </source>
</reference>
<dbReference type="RefSeq" id="WP_380188892.1">
    <property type="nucleotide sequence ID" value="NZ_JBHTBQ010000033.1"/>
</dbReference>
<evidence type="ECO:0000313" key="3">
    <source>
        <dbReference type="EMBL" id="MFC7421334.1"/>
    </source>
</evidence>
<accession>A0ABW2R283</accession>
<keyword evidence="4" id="KW-1185">Reference proteome</keyword>
<gene>
    <name evidence="3" type="ORF">ACFQNF_15830</name>
</gene>
<feature type="transmembrane region" description="Helical" evidence="2">
    <location>
        <begin position="6"/>
        <end position="27"/>
    </location>
</feature>
<organism evidence="3 4">
    <name type="scientific">Iodobacter arcticus</name>
    <dbReference type="NCBI Taxonomy" id="590593"/>
    <lineage>
        <taxon>Bacteria</taxon>
        <taxon>Pseudomonadati</taxon>
        <taxon>Pseudomonadota</taxon>
        <taxon>Betaproteobacteria</taxon>
        <taxon>Neisseriales</taxon>
        <taxon>Chitinibacteraceae</taxon>
        <taxon>Iodobacter</taxon>
    </lineage>
</organism>
<keyword evidence="2" id="KW-0812">Transmembrane</keyword>
<evidence type="ECO:0000256" key="2">
    <source>
        <dbReference type="SAM" id="Phobius"/>
    </source>
</evidence>
<keyword evidence="1" id="KW-0175">Coiled coil</keyword>
<dbReference type="Proteomes" id="UP001596473">
    <property type="component" value="Unassembled WGS sequence"/>
</dbReference>
<evidence type="ECO:0008006" key="5">
    <source>
        <dbReference type="Google" id="ProtNLM"/>
    </source>
</evidence>
<sequence>MTNIELFSVTATGLSLFLSIIATIAAYRSAKSALISQQTALDSEHRLALRQICITASSIIIEAKHFTARSNELHRAYRTLAVLQGQYDGSRQKLFEDEINVKTNRTRHLSNHAELFSTISDHLNSAPPEELDRIQIQLSSALNEIAAIREALEQELTAIQSQCAPNINNT</sequence>
<name>A0ABW2R283_9NEIS</name>
<feature type="coiled-coil region" evidence="1">
    <location>
        <begin position="131"/>
        <end position="162"/>
    </location>
</feature>
<keyword evidence="2" id="KW-1133">Transmembrane helix</keyword>
<evidence type="ECO:0000256" key="1">
    <source>
        <dbReference type="SAM" id="Coils"/>
    </source>
</evidence>